<dbReference type="Proteomes" id="UP001150924">
    <property type="component" value="Unassembled WGS sequence"/>
</dbReference>
<gene>
    <name evidence="1" type="ORF">OV079_27305</name>
</gene>
<name>A0A9X3IY71_9BACT</name>
<evidence type="ECO:0000313" key="2">
    <source>
        <dbReference type="Proteomes" id="UP001150924"/>
    </source>
</evidence>
<evidence type="ECO:0000313" key="1">
    <source>
        <dbReference type="EMBL" id="MCY1009207.1"/>
    </source>
</evidence>
<dbReference type="AlphaFoldDB" id="A0A9X3IY71"/>
<proteinExistence type="predicted"/>
<keyword evidence="2" id="KW-1185">Reference proteome</keyword>
<dbReference type="EMBL" id="JAPNKE010000002">
    <property type="protein sequence ID" value="MCY1009207.1"/>
    <property type="molecule type" value="Genomic_DNA"/>
</dbReference>
<protein>
    <submittedName>
        <fullName evidence="1">Uncharacterized protein</fullName>
    </submittedName>
</protein>
<reference evidence="1" key="1">
    <citation type="submission" date="2022-11" db="EMBL/GenBank/DDBJ databases">
        <title>Minimal conservation of predation-associated metabolite biosynthetic gene clusters underscores biosynthetic potential of Myxococcota including descriptions for ten novel species: Archangium lansinium sp. nov., Myxococcus landrumus sp. nov., Nannocystis bai.</title>
        <authorList>
            <person name="Ahearne A."/>
            <person name="Stevens C."/>
            <person name="Phillips K."/>
        </authorList>
    </citation>
    <scope>NUCLEOTIDE SEQUENCE</scope>
    <source>
        <strain evidence="1">Na p29</strain>
    </source>
</reference>
<comment type="caution">
    <text evidence="1">The sequence shown here is derived from an EMBL/GenBank/DDBJ whole genome shotgun (WGS) entry which is preliminary data.</text>
</comment>
<accession>A0A9X3IY71</accession>
<dbReference type="RefSeq" id="WP_267771863.1">
    <property type="nucleotide sequence ID" value="NZ_JAPNKE010000002.1"/>
</dbReference>
<sequence length="73" mass="8386">MDWSDFVSFPVYLDLTLALFGVDRYEQGLGIGWTREPKRVEAWTRQFELDALLAKLAGDDGDDDEESEVQDDE</sequence>
<organism evidence="1 2">
    <name type="scientific">Nannocystis pusilla</name>
    <dbReference type="NCBI Taxonomy" id="889268"/>
    <lineage>
        <taxon>Bacteria</taxon>
        <taxon>Pseudomonadati</taxon>
        <taxon>Myxococcota</taxon>
        <taxon>Polyangia</taxon>
        <taxon>Nannocystales</taxon>
        <taxon>Nannocystaceae</taxon>
        <taxon>Nannocystis</taxon>
    </lineage>
</organism>